<evidence type="ECO:0000313" key="2">
    <source>
        <dbReference type="Proteomes" id="UP001274830"/>
    </source>
</evidence>
<comment type="caution">
    <text evidence="1">The sequence shown here is derived from an EMBL/GenBank/DDBJ whole genome shotgun (WGS) entry which is preliminary data.</text>
</comment>
<reference evidence="1" key="1">
    <citation type="submission" date="2023-07" db="EMBL/GenBank/DDBJ databases">
        <title>Black Yeasts Isolated from many extreme environments.</title>
        <authorList>
            <person name="Coleine C."/>
            <person name="Stajich J.E."/>
            <person name="Selbmann L."/>
        </authorList>
    </citation>
    <scope>NUCLEOTIDE SEQUENCE</scope>
    <source>
        <strain evidence="1">CCFEE 5485</strain>
    </source>
</reference>
<dbReference type="AlphaFoldDB" id="A0AAE0WX80"/>
<protein>
    <submittedName>
        <fullName evidence="1">Uncharacterized protein</fullName>
    </submittedName>
</protein>
<proteinExistence type="predicted"/>
<dbReference type="Proteomes" id="UP001274830">
    <property type="component" value="Unassembled WGS sequence"/>
</dbReference>
<keyword evidence="2" id="KW-1185">Reference proteome</keyword>
<organism evidence="1 2">
    <name type="scientific">Recurvomyces mirabilis</name>
    <dbReference type="NCBI Taxonomy" id="574656"/>
    <lineage>
        <taxon>Eukaryota</taxon>
        <taxon>Fungi</taxon>
        <taxon>Dikarya</taxon>
        <taxon>Ascomycota</taxon>
        <taxon>Pezizomycotina</taxon>
        <taxon>Dothideomycetes</taxon>
        <taxon>Dothideomycetidae</taxon>
        <taxon>Mycosphaerellales</taxon>
        <taxon>Teratosphaeriaceae</taxon>
        <taxon>Recurvomyces</taxon>
    </lineage>
</organism>
<gene>
    <name evidence="1" type="ORF">LTR78_001052</name>
</gene>
<name>A0AAE0WX80_9PEZI</name>
<sequence length="191" mass="23311">MNADYYRSDPYLHDEHVHHSLERYPSRHSPQYHKYEYPMNDLDLDDYYERRRLAPHYRDFRGYDRDCRWGSDEQLRRANREAAILNSQIRHPRQGVHVHPMVTFDGMYPPSFRRPRRLEDFVFMENYDLDEIMMAYELGRDRRRYYNGAMASRCDDDGDHLYSTQSGRRRDLIALFEFLGAHQLVECLRYS</sequence>
<accession>A0AAE0WX80</accession>
<dbReference type="EMBL" id="JAUTXT010000002">
    <property type="protein sequence ID" value="KAK3679491.1"/>
    <property type="molecule type" value="Genomic_DNA"/>
</dbReference>
<evidence type="ECO:0000313" key="1">
    <source>
        <dbReference type="EMBL" id="KAK3679491.1"/>
    </source>
</evidence>